<accession>A0A2M7RG19</accession>
<dbReference type="EMBL" id="PFMD01000071">
    <property type="protein sequence ID" value="PIY95683.1"/>
    <property type="molecule type" value="Genomic_DNA"/>
</dbReference>
<organism evidence="1 2">
    <name type="scientific">Candidatus Kerfeldbacteria bacterium CG_4_10_14_0_8_um_filter_42_10</name>
    <dbReference type="NCBI Taxonomy" id="2014248"/>
    <lineage>
        <taxon>Bacteria</taxon>
        <taxon>Candidatus Kerfeldiibacteriota</taxon>
    </lineage>
</organism>
<reference evidence="1 2" key="1">
    <citation type="submission" date="2017-09" db="EMBL/GenBank/DDBJ databases">
        <title>Depth-based differentiation of microbial function through sediment-hosted aquifers and enrichment of novel symbionts in the deep terrestrial subsurface.</title>
        <authorList>
            <person name="Probst A.J."/>
            <person name="Ladd B."/>
            <person name="Jarett J.K."/>
            <person name="Geller-Mcgrath D.E."/>
            <person name="Sieber C.M."/>
            <person name="Emerson J.B."/>
            <person name="Anantharaman K."/>
            <person name="Thomas B.C."/>
            <person name="Malmstrom R."/>
            <person name="Stieglmeier M."/>
            <person name="Klingl A."/>
            <person name="Woyke T."/>
            <person name="Ryan C.M."/>
            <person name="Banfield J.F."/>
        </authorList>
    </citation>
    <scope>NUCLEOTIDE SEQUENCE [LARGE SCALE GENOMIC DNA]</scope>
    <source>
        <strain evidence="1">CG_4_10_14_0_8_um_filter_42_10</strain>
    </source>
</reference>
<gene>
    <name evidence="1" type="ORF">COY66_06160</name>
</gene>
<sequence length="317" mass="36016">MKKIFTISTIALFVASIILLLVSYGYHLSKAKEMDKNKQAVNTVNFGTAVSANCQKSNTTALVGGDVYLVDTLGNKKLFVSFQDLLADHANCAEYHNGNVYVIRRINYESYPDPNDDWTDELWKINGNKTEQKLFSARGLNFKVSPDESIIILGYGDGGNEIALMDASTKEIRNISKEELGATDGAGIQFEGWSDDSEKFWGQLYHTEKPTYFSISKQTGEISIYDSPHSFYEEHALNFNTGIVAYSEYPFLFDTETEKEYLESEANVNFYLYNLLTKEKKLIATSVVKKFEPTWIADNTVEYNNPEYEDRLTLRIK</sequence>
<comment type="caution">
    <text evidence="1">The sequence shown here is derived from an EMBL/GenBank/DDBJ whole genome shotgun (WGS) entry which is preliminary data.</text>
</comment>
<dbReference type="AlphaFoldDB" id="A0A2M7RG19"/>
<evidence type="ECO:0000313" key="1">
    <source>
        <dbReference type="EMBL" id="PIY95683.1"/>
    </source>
</evidence>
<dbReference type="SUPFAM" id="SSF69304">
    <property type="entry name" value="Tricorn protease N-terminal domain"/>
    <property type="match status" value="1"/>
</dbReference>
<protein>
    <submittedName>
        <fullName evidence="1">Uncharacterized protein</fullName>
    </submittedName>
</protein>
<name>A0A2M7RG19_9BACT</name>
<proteinExistence type="predicted"/>
<evidence type="ECO:0000313" key="2">
    <source>
        <dbReference type="Proteomes" id="UP000230779"/>
    </source>
</evidence>
<dbReference type="Proteomes" id="UP000230779">
    <property type="component" value="Unassembled WGS sequence"/>
</dbReference>